<gene>
    <name evidence="9" type="ORF">GCM10022210_01210</name>
</gene>
<evidence type="ECO:0000256" key="3">
    <source>
        <dbReference type="ARBA" id="ARBA00022553"/>
    </source>
</evidence>
<keyword evidence="7" id="KW-1133">Transmembrane helix</keyword>
<evidence type="ECO:0000313" key="9">
    <source>
        <dbReference type="EMBL" id="GAA3957755.1"/>
    </source>
</evidence>
<keyword evidence="3" id="KW-0597">Phosphoprotein</keyword>
<dbReference type="EMBL" id="BAAAZC010000002">
    <property type="protein sequence ID" value="GAA3957755.1"/>
    <property type="molecule type" value="Genomic_DNA"/>
</dbReference>
<feature type="transmembrane region" description="Helical" evidence="7">
    <location>
        <begin position="245"/>
        <end position="265"/>
    </location>
</feature>
<organism evidence="9 10">
    <name type="scientific">Mucilaginibacter dorajii</name>
    <dbReference type="NCBI Taxonomy" id="692994"/>
    <lineage>
        <taxon>Bacteria</taxon>
        <taxon>Pseudomonadati</taxon>
        <taxon>Bacteroidota</taxon>
        <taxon>Sphingobacteriia</taxon>
        <taxon>Sphingobacteriales</taxon>
        <taxon>Sphingobacteriaceae</taxon>
        <taxon>Mucilaginibacter</taxon>
    </lineage>
</organism>
<keyword evidence="5" id="KW-0418">Kinase</keyword>
<dbReference type="SMART" id="SM00388">
    <property type="entry name" value="HisKA"/>
    <property type="match status" value="1"/>
</dbReference>
<reference evidence="10" key="1">
    <citation type="journal article" date="2019" name="Int. J. Syst. Evol. Microbiol.">
        <title>The Global Catalogue of Microorganisms (GCM) 10K type strain sequencing project: providing services to taxonomists for standard genome sequencing and annotation.</title>
        <authorList>
            <consortium name="The Broad Institute Genomics Platform"/>
            <consortium name="The Broad Institute Genome Sequencing Center for Infectious Disease"/>
            <person name="Wu L."/>
            <person name="Ma J."/>
        </authorList>
    </citation>
    <scope>NUCLEOTIDE SEQUENCE [LARGE SCALE GENOMIC DNA]</scope>
    <source>
        <strain evidence="10">JCM 16601</strain>
    </source>
</reference>
<evidence type="ECO:0000256" key="5">
    <source>
        <dbReference type="ARBA" id="ARBA00022777"/>
    </source>
</evidence>
<feature type="domain" description="Histidine kinase" evidence="8">
    <location>
        <begin position="294"/>
        <end position="512"/>
    </location>
</feature>
<dbReference type="InterPro" id="IPR036890">
    <property type="entry name" value="HATPase_C_sf"/>
</dbReference>
<name>A0ABP7P0W7_9SPHI</name>
<evidence type="ECO:0000256" key="7">
    <source>
        <dbReference type="SAM" id="Phobius"/>
    </source>
</evidence>
<dbReference type="InterPro" id="IPR005467">
    <property type="entry name" value="His_kinase_dom"/>
</dbReference>
<dbReference type="Pfam" id="PF02518">
    <property type="entry name" value="HATPase_c"/>
    <property type="match status" value="1"/>
</dbReference>
<sequence>MELDQSRPQQVLLLLHEAEGLFQSSLLDDDGNKKAIYKRKLTQAFTQIDTLLKSSFDTVKLNAGQRLQIRGWYDQKLKLSDKLLQVKHRFDSLLAINGEYNRMVNANANRNRVDQNSETTYKAGKMKRKGFFARIKAAIKDTNAYAESSGKEVNHYHNSKVVDVNTQRQLAENNKAFVDKFKRLQQTNQELRDLQKQLIGLNTQIINELEQLIDDLKQLNYNITDSFRNVALHSYAEATLLLNKLYLGALLLVLVFATMLIAFVIKLDRSEVLLRKENDRAVIIAQQKMDLLLHMTHEIRNPLTAIKGFLFIFSKTELSARQSEMLTSIRSSSDMLLHTLNDTLDAAKMESSELQIHEAPFKPDAVLKEVAESMEFSASKKKLDLVYSFHGDEAIVLSGDSFRLKQVMVNLLSNAIKYTKAGSITIDAVLLHTEKETKLHVAITDTGDGISAEQQESLFSKYYQTNSARGNVGTGLGLYICKQLVELQKGNISAKSEAGKGSTFSFVIPYKVDEGEGSLNA</sequence>
<dbReference type="SUPFAM" id="SSF55874">
    <property type="entry name" value="ATPase domain of HSP90 chaperone/DNA topoisomerase II/histidine kinase"/>
    <property type="match status" value="1"/>
</dbReference>
<dbReference type="SUPFAM" id="SSF47384">
    <property type="entry name" value="Homodimeric domain of signal transducing histidine kinase"/>
    <property type="match status" value="1"/>
</dbReference>
<feature type="coiled-coil region" evidence="6">
    <location>
        <begin position="177"/>
        <end position="222"/>
    </location>
</feature>
<evidence type="ECO:0000313" key="10">
    <source>
        <dbReference type="Proteomes" id="UP001500742"/>
    </source>
</evidence>
<dbReference type="InterPro" id="IPR036097">
    <property type="entry name" value="HisK_dim/P_sf"/>
</dbReference>
<protein>
    <recommendedName>
        <fullName evidence="2">histidine kinase</fullName>
        <ecNumber evidence="2">2.7.13.3</ecNumber>
    </recommendedName>
</protein>
<evidence type="ECO:0000259" key="8">
    <source>
        <dbReference type="PROSITE" id="PS50109"/>
    </source>
</evidence>
<proteinExistence type="predicted"/>
<dbReference type="InterPro" id="IPR003594">
    <property type="entry name" value="HATPase_dom"/>
</dbReference>
<dbReference type="CDD" id="cd00082">
    <property type="entry name" value="HisKA"/>
    <property type="match status" value="1"/>
</dbReference>
<accession>A0ABP7P0W7</accession>
<evidence type="ECO:0000256" key="2">
    <source>
        <dbReference type="ARBA" id="ARBA00012438"/>
    </source>
</evidence>
<dbReference type="PRINTS" id="PR00344">
    <property type="entry name" value="BCTRLSENSOR"/>
</dbReference>
<keyword evidence="7" id="KW-0472">Membrane</keyword>
<dbReference type="PROSITE" id="PS50109">
    <property type="entry name" value="HIS_KIN"/>
    <property type="match status" value="1"/>
</dbReference>
<dbReference type="EC" id="2.7.13.3" evidence="2"/>
<keyword evidence="6" id="KW-0175">Coiled coil</keyword>
<dbReference type="Proteomes" id="UP001500742">
    <property type="component" value="Unassembled WGS sequence"/>
</dbReference>
<dbReference type="PANTHER" id="PTHR43047">
    <property type="entry name" value="TWO-COMPONENT HISTIDINE PROTEIN KINASE"/>
    <property type="match status" value="1"/>
</dbReference>
<dbReference type="InterPro" id="IPR004358">
    <property type="entry name" value="Sig_transdc_His_kin-like_C"/>
</dbReference>
<dbReference type="Gene3D" id="1.10.287.130">
    <property type="match status" value="1"/>
</dbReference>
<comment type="catalytic activity">
    <reaction evidence="1">
        <text>ATP + protein L-histidine = ADP + protein N-phospho-L-histidine.</text>
        <dbReference type="EC" id="2.7.13.3"/>
    </reaction>
</comment>
<dbReference type="Gene3D" id="3.30.565.10">
    <property type="entry name" value="Histidine kinase-like ATPase, C-terminal domain"/>
    <property type="match status" value="1"/>
</dbReference>
<evidence type="ECO:0000256" key="4">
    <source>
        <dbReference type="ARBA" id="ARBA00022679"/>
    </source>
</evidence>
<dbReference type="Pfam" id="PF00512">
    <property type="entry name" value="HisKA"/>
    <property type="match status" value="1"/>
</dbReference>
<keyword evidence="10" id="KW-1185">Reference proteome</keyword>
<evidence type="ECO:0000256" key="1">
    <source>
        <dbReference type="ARBA" id="ARBA00000085"/>
    </source>
</evidence>
<dbReference type="InterPro" id="IPR003661">
    <property type="entry name" value="HisK_dim/P_dom"/>
</dbReference>
<keyword evidence="4" id="KW-0808">Transferase</keyword>
<keyword evidence="7" id="KW-0812">Transmembrane</keyword>
<dbReference type="SMART" id="SM00387">
    <property type="entry name" value="HATPase_c"/>
    <property type="match status" value="1"/>
</dbReference>
<comment type="caution">
    <text evidence="9">The sequence shown here is derived from an EMBL/GenBank/DDBJ whole genome shotgun (WGS) entry which is preliminary data.</text>
</comment>
<dbReference type="CDD" id="cd16922">
    <property type="entry name" value="HATPase_EvgS-ArcB-TorS-like"/>
    <property type="match status" value="1"/>
</dbReference>
<evidence type="ECO:0000256" key="6">
    <source>
        <dbReference type="SAM" id="Coils"/>
    </source>
</evidence>
<dbReference type="PANTHER" id="PTHR43047:SF72">
    <property type="entry name" value="OSMOSENSING HISTIDINE PROTEIN KINASE SLN1"/>
    <property type="match status" value="1"/>
</dbReference>